<dbReference type="OMA" id="ADNHRIV"/>
<evidence type="ECO:0000256" key="6">
    <source>
        <dbReference type="SAM" id="SignalP"/>
    </source>
</evidence>
<organism evidence="8 9">
    <name type="scientific">Diacronema lutheri</name>
    <name type="common">Unicellular marine alga</name>
    <name type="synonym">Monochrysis lutheri</name>
    <dbReference type="NCBI Taxonomy" id="2081491"/>
    <lineage>
        <taxon>Eukaryota</taxon>
        <taxon>Haptista</taxon>
        <taxon>Haptophyta</taxon>
        <taxon>Pavlovophyceae</taxon>
        <taxon>Pavlovales</taxon>
        <taxon>Pavlovaceae</taxon>
        <taxon>Diacronema</taxon>
    </lineage>
</organism>
<sequence length="494" mass="53647">MSRRIIALLCGLSVGAAGSGTRGPAGAAGRRAVAVHATHAPSAQQVATARAASRAPRRTVQLDLSADAPADSRFGPRHFARQTNFATFGVRAGGTAATAVGSSGQQLGSRSVRVEAIGSARHTNLLFEDERRRRETRMRVVSAELELVRAAAFVFDIGEARDELSAGLGRQPASFELAKALQKRGYSVAPSALAQREKEGMRAINKLFADNHRIVSIIVRKYVFATNLDESDLVQEGNIGLLNAMRLFDPSRAVRFSTFASWHVRGTILRAIMNAHHTIRLPVRVQQEISAIQKEYKQLCLDEEEAGHLLPQLDRETAGAPPGSVHERMVTAVAQRLGWKREKVVTRLHHYKTAQALSLDAPAGGGGGGRLRGERGGGGAAMGDLISCPKSDIGRMHGELEDVLLRDELRSILHRSSGSGCARGGRNSVIMRLHYGLEDGVEYTCAQIADMFKMSVSRVYTVIQHELCMLRRLYESGKYARPRSSDDDGEDGDE</sequence>
<dbReference type="OrthoDB" id="47406at2759"/>
<evidence type="ECO:0000256" key="3">
    <source>
        <dbReference type="ARBA" id="ARBA00023082"/>
    </source>
</evidence>
<dbReference type="GO" id="GO:0016987">
    <property type="term" value="F:sigma factor activity"/>
    <property type="evidence" value="ECO:0007669"/>
    <property type="project" value="UniProtKB-KW"/>
</dbReference>
<dbReference type="PROSITE" id="PS00715">
    <property type="entry name" value="SIGMA70_1"/>
    <property type="match status" value="1"/>
</dbReference>
<evidence type="ECO:0000313" key="9">
    <source>
        <dbReference type="Proteomes" id="UP000751190"/>
    </source>
</evidence>
<dbReference type="InterPro" id="IPR013324">
    <property type="entry name" value="RNA_pol_sigma_r3/r4-like"/>
</dbReference>
<dbReference type="PANTHER" id="PTHR30603:SF47">
    <property type="entry name" value="RNA POLYMERASE SIGMA FACTOR SIGD, CHLOROPLASTIC"/>
    <property type="match status" value="1"/>
</dbReference>
<feature type="chain" id="PRO_5035171648" description="RNA polymerase sigma-70 domain-containing protein" evidence="6">
    <location>
        <begin position="19"/>
        <end position="494"/>
    </location>
</feature>
<feature type="signal peptide" evidence="6">
    <location>
        <begin position="1"/>
        <end position="18"/>
    </location>
</feature>
<dbReference type="InterPro" id="IPR050239">
    <property type="entry name" value="Sigma-70_RNA_pol_init_factors"/>
</dbReference>
<dbReference type="Proteomes" id="UP000751190">
    <property type="component" value="Unassembled WGS sequence"/>
</dbReference>
<feature type="domain" description="RNA polymerase sigma-70" evidence="7">
    <location>
        <begin position="232"/>
        <end position="245"/>
    </location>
</feature>
<evidence type="ECO:0000259" key="7">
    <source>
        <dbReference type="PROSITE" id="PS00715"/>
    </source>
</evidence>
<gene>
    <name evidence="8" type="ORF">KFE25_001704</name>
</gene>
<dbReference type="InterPro" id="IPR000943">
    <property type="entry name" value="RNA_pol_sigma70"/>
</dbReference>
<protein>
    <recommendedName>
        <fullName evidence="7">RNA polymerase sigma-70 domain-containing protein</fullName>
    </recommendedName>
</protein>
<keyword evidence="2" id="KW-0805">Transcription regulation</keyword>
<accession>A0A8J5XCE4</accession>
<dbReference type="AlphaFoldDB" id="A0A8J5XCE4"/>
<dbReference type="Gene3D" id="1.10.10.10">
    <property type="entry name" value="Winged helix-like DNA-binding domain superfamily/Winged helix DNA-binding domain"/>
    <property type="match status" value="1"/>
</dbReference>
<keyword evidence="4" id="KW-0238">DNA-binding</keyword>
<keyword evidence="5" id="KW-0804">Transcription</keyword>
<reference evidence="8" key="1">
    <citation type="submission" date="2021-05" db="EMBL/GenBank/DDBJ databases">
        <title>The genome of the haptophyte Pavlova lutheri (Diacronema luteri, Pavlovales) - a model for lipid biosynthesis in eukaryotic algae.</title>
        <authorList>
            <person name="Hulatt C.J."/>
            <person name="Posewitz M.C."/>
        </authorList>
    </citation>
    <scope>NUCLEOTIDE SEQUENCE</scope>
    <source>
        <strain evidence="8">NIVA-4/92</strain>
    </source>
</reference>
<dbReference type="InterPro" id="IPR007627">
    <property type="entry name" value="RNA_pol_sigma70_r2"/>
</dbReference>
<keyword evidence="9" id="KW-1185">Reference proteome</keyword>
<dbReference type="SUPFAM" id="SSF88659">
    <property type="entry name" value="Sigma3 and sigma4 domains of RNA polymerase sigma factors"/>
    <property type="match status" value="1"/>
</dbReference>
<evidence type="ECO:0000313" key="8">
    <source>
        <dbReference type="EMBL" id="KAG8462931.1"/>
    </source>
</evidence>
<keyword evidence="6" id="KW-0732">Signal</keyword>
<dbReference type="SUPFAM" id="SSF88946">
    <property type="entry name" value="Sigma2 domain of RNA polymerase sigma factors"/>
    <property type="match status" value="1"/>
</dbReference>
<dbReference type="Gene3D" id="1.10.601.10">
    <property type="entry name" value="RNA Polymerase Primary Sigma Factor"/>
    <property type="match status" value="1"/>
</dbReference>
<dbReference type="NCBIfam" id="TIGR02937">
    <property type="entry name" value="sigma70-ECF"/>
    <property type="match status" value="1"/>
</dbReference>
<evidence type="ECO:0000256" key="2">
    <source>
        <dbReference type="ARBA" id="ARBA00023015"/>
    </source>
</evidence>
<evidence type="ECO:0000256" key="4">
    <source>
        <dbReference type="ARBA" id="ARBA00023125"/>
    </source>
</evidence>
<dbReference type="Pfam" id="PF04542">
    <property type="entry name" value="Sigma70_r2"/>
    <property type="match status" value="1"/>
</dbReference>
<evidence type="ECO:0000256" key="5">
    <source>
        <dbReference type="ARBA" id="ARBA00023163"/>
    </source>
</evidence>
<proteinExistence type="inferred from homology"/>
<dbReference type="InterPro" id="IPR013325">
    <property type="entry name" value="RNA_pol_sigma_r2"/>
</dbReference>
<keyword evidence="3" id="KW-0731">Sigma factor</keyword>
<dbReference type="GO" id="GO:0003677">
    <property type="term" value="F:DNA binding"/>
    <property type="evidence" value="ECO:0007669"/>
    <property type="project" value="UniProtKB-KW"/>
</dbReference>
<evidence type="ECO:0000256" key="1">
    <source>
        <dbReference type="ARBA" id="ARBA00007788"/>
    </source>
</evidence>
<comment type="caution">
    <text evidence="8">The sequence shown here is derived from an EMBL/GenBank/DDBJ whole genome shotgun (WGS) entry which is preliminary data.</text>
</comment>
<name>A0A8J5XCE4_DIALT</name>
<dbReference type="InterPro" id="IPR036388">
    <property type="entry name" value="WH-like_DNA-bd_sf"/>
</dbReference>
<dbReference type="InterPro" id="IPR014284">
    <property type="entry name" value="RNA_pol_sigma-70_dom"/>
</dbReference>
<dbReference type="PRINTS" id="PR00046">
    <property type="entry name" value="SIGMA70FCT"/>
</dbReference>
<dbReference type="GO" id="GO:0006352">
    <property type="term" value="P:DNA-templated transcription initiation"/>
    <property type="evidence" value="ECO:0007669"/>
    <property type="project" value="InterPro"/>
</dbReference>
<comment type="similarity">
    <text evidence="1">Belongs to the sigma-70 factor family.</text>
</comment>
<dbReference type="PANTHER" id="PTHR30603">
    <property type="entry name" value="RNA POLYMERASE SIGMA FACTOR RPO"/>
    <property type="match status" value="1"/>
</dbReference>
<dbReference type="EMBL" id="JAGTXO010000018">
    <property type="protein sequence ID" value="KAG8462931.1"/>
    <property type="molecule type" value="Genomic_DNA"/>
</dbReference>